<reference evidence="2 3" key="1">
    <citation type="submission" date="2019-03" db="EMBL/GenBank/DDBJ databases">
        <title>Genomic Encyclopedia of Archaeal and Bacterial Type Strains, Phase II (KMG-II): from individual species to whole genera.</title>
        <authorList>
            <person name="Goeker M."/>
        </authorList>
    </citation>
    <scope>NUCLEOTIDE SEQUENCE [LARGE SCALE GENOMIC DNA]</scope>
    <source>
        <strain evidence="2 3">ATCC 25309</strain>
    </source>
</reference>
<dbReference type="AlphaFoldDB" id="A0A4R7S133"/>
<dbReference type="Gene3D" id="3.40.50.2000">
    <property type="entry name" value="Glycogen Phosphorylase B"/>
    <property type="match status" value="2"/>
</dbReference>
<evidence type="ECO:0000313" key="2">
    <source>
        <dbReference type="EMBL" id="TDU71389.1"/>
    </source>
</evidence>
<evidence type="ECO:0000259" key="1">
    <source>
        <dbReference type="Pfam" id="PF00534"/>
    </source>
</evidence>
<dbReference type="CDD" id="cd03801">
    <property type="entry name" value="GT4_PimA-like"/>
    <property type="match status" value="1"/>
</dbReference>
<dbReference type="EMBL" id="SOCA01000003">
    <property type="protein sequence ID" value="TDU71389.1"/>
    <property type="molecule type" value="Genomic_DNA"/>
</dbReference>
<evidence type="ECO:0000313" key="3">
    <source>
        <dbReference type="Proteomes" id="UP000295662"/>
    </source>
</evidence>
<dbReference type="InterPro" id="IPR001296">
    <property type="entry name" value="Glyco_trans_1"/>
</dbReference>
<dbReference type="PANTHER" id="PTHR12526">
    <property type="entry name" value="GLYCOSYLTRANSFERASE"/>
    <property type="match status" value="1"/>
</dbReference>
<proteinExistence type="predicted"/>
<organism evidence="2 3">
    <name type="scientific">Prosthecobacter fusiformis</name>
    <dbReference type="NCBI Taxonomy" id="48464"/>
    <lineage>
        <taxon>Bacteria</taxon>
        <taxon>Pseudomonadati</taxon>
        <taxon>Verrucomicrobiota</taxon>
        <taxon>Verrucomicrobiia</taxon>
        <taxon>Verrucomicrobiales</taxon>
        <taxon>Verrucomicrobiaceae</taxon>
        <taxon>Prosthecobacter</taxon>
    </lineage>
</organism>
<dbReference type="PANTHER" id="PTHR12526:SF630">
    <property type="entry name" value="GLYCOSYLTRANSFERASE"/>
    <property type="match status" value="1"/>
</dbReference>
<feature type="domain" description="Glycosyl transferase family 1" evidence="1">
    <location>
        <begin position="190"/>
        <end position="359"/>
    </location>
</feature>
<keyword evidence="2" id="KW-0808">Transferase</keyword>
<comment type="caution">
    <text evidence="2">The sequence shown here is derived from an EMBL/GenBank/DDBJ whole genome shotgun (WGS) entry which is preliminary data.</text>
</comment>
<keyword evidence="3" id="KW-1185">Reference proteome</keyword>
<dbReference type="GO" id="GO:0016757">
    <property type="term" value="F:glycosyltransferase activity"/>
    <property type="evidence" value="ECO:0007669"/>
    <property type="project" value="InterPro"/>
</dbReference>
<dbReference type="Pfam" id="PF00534">
    <property type="entry name" value="Glycos_transf_1"/>
    <property type="match status" value="1"/>
</dbReference>
<dbReference type="OrthoDB" id="178536at2"/>
<name>A0A4R7S133_9BACT</name>
<dbReference type="SUPFAM" id="SSF53756">
    <property type="entry name" value="UDP-Glycosyltransferase/glycogen phosphorylase"/>
    <property type="match status" value="1"/>
</dbReference>
<accession>A0A4R7S133</accession>
<dbReference type="RefSeq" id="WP_133795548.1">
    <property type="nucleotide sequence ID" value="NZ_SOCA01000003.1"/>
</dbReference>
<protein>
    <submittedName>
        <fullName evidence="2">Glycosyltransferase involved in cell wall biosynthesis</fullName>
    </submittedName>
</protein>
<gene>
    <name evidence="2" type="ORF">EI77_02513</name>
</gene>
<dbReference type="Proteomes" id="UP000295662">
    <property type="component" value="Unassembled WGS sequence"/>
</dbReference>
<sequence>MTSKKIFFFQPYFQVVSEVWIERMLEIFADRLALIVGRGVPDQWNGTRCFDLDHPPYSILTRIKHRILGRAHRTKELRNTIAEYPGAIILVNYANFALELEPCWRGLEVTVLIHCHGFDVHFDGRGNEWPHSKLHDEFYIKRLISLPLNHHFVANSKFTRDSMVAHGMPAARIALKNYGVELPSCPDWDQRKKKQNLRLLYLGRLIDFKGPDKVIRGFEIACEQGFQGTLTMAGNGQLLAMCEMMAATSKYKEQIEFCGAVGRRGAQLLYADSDIFVGLHCLGELTNREEAFGVTMVEAMAHGLPVVTGRSGGIVESVVDGETGFLIEPGDINAFAEKLLALQNNPKLRIQMGQKGRERVESNFTLEHERLQWESIMQKFA</sequence>